<keyword evidence="2" id="KW-1185">Reference proteome</keyword>
<evidence type="ECO:0000313" key="1">
    <source>
        <dbReference type="EMBL" id="MCI63997.1"/>
    </source>
</evidence>
<dbReference type="Proteomes" id="UP000265520">
    <property type="component" value="Unassembled WGS sequence"/>
</dbReference>
<dbReference type="EMBL" id="LXQA010647354">
    <property type="protein sequence ID" value="MCI63997.1"/>
    <property type="molecule type" value="Genomic_DNA"/>
</dbReference>
<sequence>MFDQNAMNTGIVRPEITAAQIEFKPMMFQKLQTVGHFSGAATEDPHLHFK</sequence>
<feature type="non-terminal residue" evidence="1">
    <location>
        <position position="50"/>
    </location>
</feature>
<proteinExistence type="predicted"/>
<comment type="caution">
    <text evidence="1">The sequence shown here is derived from an EMBL/GenBank/DDBJ whole genome shotgun (WGS) entry which is preliminary data.</text>
</comment>
<dbReference type="AlphaFoldDB" id="A0A392TU83"/>
<accession>A0A392TU83</accession>
<organism evidence="1 2">
    <name type="scientific">Trifolium medium</name>
    <dbReference type="NCBI Taxonomy" id="97028"/>
    <lineage>
        <taxon>Eukaryota</taxon>
        <taxon>Viridiplantae</taxon>
        <taxon>Streptophyta</taxon>
        <taxon>Embryophyta</taxon>
        <taxon>Tracheophyta</taxon>
        <taxon>Spermatophyta</taxon>
        <taxon>Magnoliopsida</taxon>
        <taxon>eudicotyledons</taxon>
        <taxon>Gunneridae</taxon>
        <taxon>Pentapetalae</taxon>
        <taxon>rosids</taxon>
        <taxon>fabids</taxon>
        <taxon>Fabales</taxon>
        <taxon>Fabaceae</taxon>
        <taxon>Papilionoideae</taxon>
        <taxon>50 kb inversion clade</taxon>
        <taxon>NPAAA clade</taxon>
        <taxon>Hologalegina</taxon>
        <taxon>IRL clade</taxon>
        <taxon>Trifolieae</taxon>
        <taxon>Trifolium</taxon>
    </lineage>
</organism>
<name>A0A392TU83_9FABA</name>
<evidence type="ECO:0000313" key="2">
    <source>
        <dbReference type="Proteomes" id="UP000265520"/>
    </source>
</evidence>
<protein>
    <submittedName>
        <fullName evidence="1">Uncharacterized protein</fullName>
    </submittedName>
</protein>
<reference evidence="1 2" key="1">
    <citation type="journal article" date="2018" name="Front. Plant Sci.">
        <title>Red Clover (Trifolium pratense) and Zigzag Clover (T. medium) - A Picture of Genomic Similarities and Differences.</title>
        <authorList>
            <person name="Dluhosova J."/>
            <person name="Istvanek J."/>
            <person name="Nedelnik J."/>
            <person name="Repkova J."/>
        </authorList>
    </citation>
    <scope>NUCLEOTIDE SEQUENCE [LARGE SCALE GENOMIC DNA]</scope>
    <source>
        <strain evidence="2">cv. 10/8</strain>
        <tissue evidence="1">Leaf</tissue>
    </source>
</reference>